<feature type="signal peptide" evidence="2">
    <location>
        <begin position="1"/>
        <end position="21"/>
    </location>
</feature>
<dbReference type="Proteomes" id="UP001449657">
    <property type="component" value="Chromosome"/>
</dbReference>
<name>A0ABZ2ZCW5_9BACT</name>
<dbReference type="InterPro" id="IPR012341">
    <property type="entry name" value="6hp_glycosidase-like_sf"/>
</dbReference>
<dbReference type="InterPro" id="IPR052043">
    <property type="entry name" value="PolySaccharide_Degr_Enz"/>
</dbReference>
<dbReference type="EMBL" id="CP150096">
    <property type="protein sequence ID" value="WZN48319.1"/>
    <property type="molecule type" value="Genomic_DNA"/>
</dbReference>
<organism evidence="3 4">
    <name type="scientific">Chitinophaga caseinilytica</name>
    <dbReference type="NCBI Taxonomy" id="2267521"/>
    <lineage>
        <taxon>Bacteria</taxon>
        <taxon>Pseudomonadati</taxon>
        <taxon>Bacteroidota</taxon>
        <taxon>Chitinophagia</taxon>
        <taxon>Chitinophagales</taxon>
        <taxon>Chitinophagaceae</taxon>
        <taxon>Chitinophaga</taxon>
    </lineage>
</organism>
<dbReference type="Pfam" id="PF07470">
    <property type="entry name" value="Glyco_hydro_88"/>
    <property type="match status" value="1"/>
</dbReference>
<feature type="chain" id="PRO_5047000249" evidence="2">
    <location>
        <begin position="22"/>
        <end position="377"/>
    </location>
</feature>
<evidence type="ECO:0000313" key="4">
    <source>
        <dbReference type="Proteomes" id="UP001449657"/>
    </source>
</evidence>
<evidence type="ECO:0000256" key="1">
    <source>
        <dbReference type="ARBA" id="ARBA00022801"/>
    </source>
</evidence>
<keyword evidence="1 3" id="KW-0378">Hydrolase</keyword>
<dbReference type="Gene3D" id="1.50.10.10">
    <property type="match status" value="1"/>
</dbReference>
<sequence>MKTGFLQACAALLLLPAALSAQSGKNALRNFPPGATPEEIGRKVAARFVASPHTNFGRPVPPRVITYPETCTWYGALTFAQVTGDSPLRQQLKDRFEPLFGARDTLIPIPDHVDYTVFGCVPLELYLQTKEDRYLRLGKGIADKQWGPPEGKRVVPASHRFYDQGYTWQTRLWIDDMFMITAVQSQATRATGDRSYIDRAANEMILYLDSLQQPNGLFYHAPSAPFFWGRGNGWMAAGMSELLRSVPKDNPNRPRILKAYQTMMASLLKYQADDGMWHQLIDDPQSWKETSCTGMFAFAMISGVKNGWLDAKTYGPAARKAWLSLITYLDENSDIRNVCEGTNMKNDHQYYLDRKRLTGDLHGQAPLLWCATALLRP</sequence>
<gene>
    <name evidence="3" type="ORF">WJU22_09035</name>
</gene>
<dbReference type="PANTHER" id="PTHR33886">
    <property type="entry name" value="UNSATURATED RHAMNOGALACTURONAN HYDROLASE (EUROFUNG)"/>
    <property type="match status" value="1"/>
</dbReference>
<dbReference type="GO" id="GO:0016787">
    <property type="term" value="F:hydrolase activity"/>
    <property type="evidence" value="ECO:0007669"/>
    <property type="project" value="UniProtKB-KW"/>
</dbReference>
<proteinExistence type="predicted"/>
<evidence type="ECO:0000256" key="2">
    <source>
        <dbReference type="SAM" id="SignalP"/>
    </source>
</evidence>
<dbReference type="InterPro" id="IPR008928">
    <property type="entry name" value="6-hairpin_glycosidase_sf"/>
</dbReference>
<accession>A0ABZ2ZCW5</accession>
<keyword evidence="2" id="KW-0732">Signal</keyword>
<dbReference type="PANTHER" id="PTHR33886:SF8">
    <property type="entry name" value="UNSATURATED RHAMNOGALACTURONAN HYDROLASE (EUROFUNG)"/>
    <property type="match status" value="1"/>
</dbReference>
<dbReference type="RefSeq" id="WP_341842914.1">
    <property type="nucleotide sequence ID" value="NZ_CP149792.1"/>
</dbReference>
<keyword evidence="4" id="KW-1185">Reference proteome</keyword>
<protein>
    <submittedName>
        <fullName evidence="3">Glycoside hydrolase family 88 protein</fullName>
    </submittedName>
</protein>
<reference evidence="3 4" key="1">
    <citation type="submission" date="2024-03" db="EMBL/GenBank/DDBJ databases">
        <title>Chitinophaga caseinilytica sp. nov., a casein hydrolysing bacterium isolated from forest soil.</title>
        <authorList>
            <person name="Lee D.S."/>
            <person name="Han D.M."/>
            <person name="Baek J.H."/>
            <person name="Choi D.G."/>
            <person name="Jeon J.H."/>
            <person name="Jeon C.O."/>
        </authorList>
    </citation>
    <scope>NUCLEOTIDE SEQUENCE [LARGE SCALE GENOMIC DNA]</scope>
    <source>
        <strain evidence="3 4">KACC 19118</strain>
    </source>
</reference>
<dbReference type="SUPFAM" id="SSF48208">
    <property type="entry name" value="Six-hairpin glycosidases"/>
    <property type="match status" value="1"/>
</dbReference>
<evidence type="ECO:0000313" key="3">
    <source>
        <dbReference type="EMBL" id="WZN48319.1"/>
    </source>
</evidence>
<dbReference type="InterPro" id="IPR010905">
    <property type="entry name" value="Glyco_hydro_88"/>
</dbReference>